<accession>A0A9E8G5J8</accession>
<feature type="compositionally biased region" description="Low complexity" evidence="1">
    <location>
        <begin position="453"/>
        <end position="465"/>
    </location>
</feature>
<reference evidence="2" key="1">
    <citation type="journal article" date="2022" name="J. Asia-Pac. Entomol.">
        <title>Selection and evaluation of RT-qPCR reference genes for expression analysis in the tiny egg parasitoid wasp, Trichogramma dendrolimi matsumura (Hymenoptera: Trichogrammatidae).</title>
        <authorList>
            <person name="Huo L.-X."/>
            <person name="Bai X.-P."/>
            <person name="Che W.-N."/>
            <person name="Ning S.-F."/>
            <person name="Lv L."/>
            <person name="Zhang L.-S."/>
            <person name="Zhou J.-C."/>
            <person name="Dong H."/>
        </authorList>
    </citation>
    <scope>NUCLEOTIDE SEQUENCE</scope>
</reference>
<evidence type="ECO:0000313" key="2">
    <source>
        <dbReference type="EMBL" id="UZS41358.1"/>
    </source>
</evidence>
<organism evidence="2">
    <name type="scientific">Trichogramma dendrolimi</name>
    <dbReference type="NCBI Taxonomy" id="114056"/>
    <lineage>
        <taxon>Eukaryota</taxon>
        <taxon>Metazoa</taxon>
        <taxon>Ecdysozoa</taxon>
        <taxon>Arthropoda</taxon>
        <taxon>Hexapoda</taxon>
        <taxon>Insecta</taxon>
        <taxon>Pterygota</taxon>
        <taxon>Neoptera</taxon>
        <taxon>Endopterygota</taxon>
        <taxon>Hymenoptera</taxon>
        <taxon>Apocrita</taxon>
        <taxon>Proctotrupomorpha</taxon>
        <taxon>Chalcidoidea</taxon>
        <taxon>Trichogrammatidae</taxon>
        <taxon>Trichogramma</taxon>
    </lineage>
</organism>
<feature type="region of interest" description="Disordered" evidence="1">
    <location>
        <begin position="445"/>
        <end position="466"/>
    </location>
</feature>
<name>A0A9E8G5J8_9HYME</name>
<dbReference type="EMBL" id="OM141491">
    <property type="protein sequence ID" value="UZS41358.1"/>
    <property type="molecule type" value="mRNA"/>
</dbReference>
<feature type="region of interest" description="Disordered" evidence="1">
    <location>
        <begin position="401"/>
        <end position="433"/>
    </location>
</feature>
<protein>
    <submittedName>
        <fullName evidence="2">Superoxide dismutase</fullName>
    </submittedName>
</protein>
<dbReference type="AlphaFoldDB" id="A0A9E8G5J8"/>
<proteinExistence type="evidence at transcript level"/>
<reference evidence="2" key="2">
    <citation type="submission" date="2022-01" db="EMBL/GenBank/DDBJ databases">
        <authorList>
            <person name="Huo L."/>
            <person name="Shan Y."/>
            <person name="Zhou J."/>
            <person name="Dong H."/>
        </authorList>
    </citation>
    <scope>NUCLEOTIDE SEQUENCE</scope>
</reference>
<feature type="region of interest" description="Disordered" evidence="1">
    <location>
        <begin position="249"/>
        <end position="281"/>
    </location>
</feature>
<evidence type="ECO:0000256" key="1">
    <source>
        <dbReference type="SAM" id="MobiDB-lite"/>
    </source>
</evidence>
<sequence>MMDMTGSASQLMPKGTRRQFFQWIVKWFYANSPDNNLLKPDISTIICMLQAVGFQLRQFEKCEAAKTANEPVKSNNTRITLECGTSKMVATLEMNDVACECPSDSDRDNADGSFWSITGSGPAGENMLHSSMNHIEETGSNLLPELSKETTLLVREITQRLLAIISGKCEPCNNVDAVPMLSSNQKLNTSIAKSTEKVENLTRSYTDYFDSQFKPRTFVPNGTNLFNGRLVTARSVNDVGRTTTEIPKLTRQGTYELDPSSNESFEARKSPPRPAISPPLSHALSESLGQISIQSDEELFGLADYVVKAHQILDRAVNFIAKKLPNQPVSGNLSFAEDPEETPENQAQKMARLMPPPLMNSSFCVSAPRSLGKIQTSVARTTSSGAAVKPPPIRRAVSAMAGSKVASSTTGTKRVATPPTKPGPARTLSSLQAKAQVTKPIISGTAKRKAVTGNNASGPSGGPSAIAQRTNLATRPPIVTKMVGGKTLPATATVANRSLLAKRASVFEQKAAAAGGTAASATAKIGSPTVTGKTASLLRPPSHVITSRLNTSTALANGSKFGFTGLKK</sequence>